<keyword evidence="4" id="KW-0732">Signal</keyword>
<dbReference type="InterPro" id="IPR034164">
    <property type="entry name" value="Pepsin-like_dom"/>
</dbReference>
<dbReference type="EMBL" id="CAFZ01000821">
    <property type="protein sequence ID" value="CCA76545.1"/>
    <property type="molecule type" value="Genomic_DNA"/>
</dbReference>
<dbReference type="Gene3D" id="2.40.70.10">
    <property type="entry name" value="Acid Proteases"/>
    <property type="match status" value="3"/>
</dbReference>
<evidence type="ECO:0000256" key="2">
    <source>
        <dbReference type="SAM" id="MobiDB-lite"/>
    </source>
</evidence>
<dbReference type="InterPro" id="IPR021109">
    <property type="entry name" value="Peptidase_aspartic_dom_sf"/>
</dbReference>
<dbReference type="InParanoid" id="G4TZ02"/>
<evidence type="ECO:0000259" key="5">
    <source>
        <dbReference type="PROSITE" id="PS51767"/>
    </source>
</evidence>
<dbReference type="AlphaFoldDB" id="G4TZ02"/>
<feature type="transmembrane region" description="Helical" evidence="3">
    <location>
        <begin position="520"/>
        <end position="543"/>
    </location>
</feature>
<dbReference type="PANTHER" id="PTHR47966">
    <property type="entry name" value="BETA-SITE APP-CLEAVING ENZYME, ISOFORM A-RELATED"/>
    <property type="match status" value="1"/>
</dbReference>
<dbReference type="PROSITE" id="PS51767">
    <property type="entry name" value="PEPTIDASE_A1"/>
    <property type="match status" value="1"/>
</dbReference>
<keyword evidence="3" id="KW-0472">Membrane</keyword>
<dbReference type="InterPro" id="IPR001461">
    <property type="entry name" value="Aspartic_peptidase_A1"/>
</dbReference>
<keyword evidence="7" id="KW-1185">Reference proteome</keyword>
<name>G4TZ02_SERID</name>
<accession>G4TZ02</accession>
<dbReference type="OrthoDB" id="771136at2759"/>
<dbReference type="Proteomes" id="UP000007148">
    <property type="component" value="Unassembled WGS sequence"/>
</dbReference>
<comment type="similarity">
    <text evidence="1">Belongs to the peptidase A1 family.</text>
</comment>
<evidence type="ECO:0000313" key="6">
    <source>
        <dbReference type="EMBL" id="CCA76545.1"/>
    </source>
</evidence>
<feature type="domain" description="Peptidase A1" evidence="5">
    <location>
        <begin position="57"/>
        <end position="437"/>
    </location>
</feature>
<evidence type="ECO:0000256" key="4">
    <source>
        <dbReference type="SAM" id="SignalP"/>
    </source>
</evidence>
<dbReference type="PRINTS" id="PR00792">
    <property type="entry name" value="PEPSIN"/>
</dbReference>
<dbReference type="STRING" id="1109443.G4TZ02"/>
<dbReference type="SUPFAM" id="SSF50630">
    <property type="entry name" value="Acid proteases"/>
    <property type="match status" value="1"/>
</dbReference>
<dbReference type="InterPro" id="IPR033121">
    <property type="entry name" value="PEPTIDASE_A1"/>
</dbReference>
<proteinExistence type="inferred from homology"/>
<protein>
    <submittedName>
        <fullName evidence="6">Related to aspartic peptidase A1-Laccaria bicolor</fullName>
    </submittedName>
</protein>
<feature type="signal peptide" evidence="4">
    <location>
        <begin position="1"/>
        <end position="17"/>
    </location>
</feature>
<dbReference type="CDD" id="cd05471">
    <property type="entry name" value="pepsin_like"/>
    <property type="match status" value="1"/>
</dbReference>
<feature type="compositionally biased region" description="Low complexity" evidence="2">
    <location>
        <begin position="465"/>
        <end position="482"/>
    </location>
</feature>
<dbReference type="eggNOG" id="KOG1339">
    <property type="taxonomic scope" value="Eukaryota"/>
</dbReference>
<reference evidence="6 7" key="1">
    <citation type="journal article" date="2011" name="PLoS Pathog.">
        <title>Endophytic Life Strategies Decoded by Genome and Transcriptome Analyses of the Mutualistic Root Symbiont Piriformospora indica.</title>
        <authorList>
            <person name="Zuccaro A."/>
            <person name="Lahrmann U."/>
            <person name="Guldener U."/>
            <person name="Langen G."/>
            <person name="Pfiffi S."/>
            <person name="Biedenkopf D."/>
            <person name="Wong P."/>
            <person name="Samans B."/>
            <person name="Grimm C."/>
            <person name="Basiewicz M."/>
            <person name="Murat C."/>
            <person name="Martin F."/>
            <person name="Kogel K.H."/>
        </authorList>
    </citation>
    <scope>NUCLEOTIDE SEQUENCE [LARGE SCALE GENOMIC DNA]</scope>
    <source>
        <strain evidence="6 7">DSM 11827</strain>
    </source>
</reference>
<feature type="region of interest" description="Disordered" evidence="2">
    <location>
        <begin position="19"/>
        <end position="38"/>
    </location>
</feature>
<dbReference type="GO" id="GO:0006508">
    <property type="term" value="P:proteolysis"/>
    <property type="evidence" value="ECO:0007669"/>
    <property type="project" value="InterPro"/>
</dbReference>
<sequence length="544" mass="57090">MQNVSLLLAICAVLASATPSPTAAPDAGRAASPLHKRSQLDARNNQIISIPLVRRSRPRPFRKGKLSSKELADIDYVTDVAALQASRDALIEKYAETRGADVVKRLQEKREAEESALNGKRDIKTIQMANHQFDTTYSAVVSLGTPPKPFNLLLDTGSSGSVSGRTGSDVVELGGYTINDQVIGIVDQAQRAMPGSVEGLMGFAFGTISKAGGTPWWLRVIAGDANDTGGTPDGRVMSFWFSRYIDSADSAEIHPGGQFTIGGTNSSLYTGDINYIDVIQPAKWWLIPIQSAGIENGPSVSVTEGRQNAIIDTGTTLVGGEDIVLDAIYANITGAIKGGELTIRLTGFWTLPCDTTAVVTLTFGGVTYTYSAVDLLYQRIDDIKPNYCLSSLFVFSSADPHSLYYTPNGSPYWIVGDAFLKNVYSVYSLGSGGSGDAGVQGMGNNGATAQVGFAKLSNVSGEIGSTGNTTTTTLTGTTTTRGPRPASTDLPVGVIPDVDTTIVVVVTATPDATQPAPSSAFATAGIATSFALVSTLGAMVLLFL</sequence>
<keyword evidence="3" id="KW-1133">Transmembrane helix</keyword>
<dbReference type="GO" id="GO:0004190">
    <property type="term" value="F:aspartic-type endopeptidase activity"/>
    <property type="evidence" value="ECO:0007669"/>
    <property type="project" value="InterPro"/>
</dbReference>
<keyword evidence="3" id="KW-0812">Transmembrane</keyword>
<dbReference type="Pfam" id="PF00026">
    <property type="entry name" value="Asp"/>
    <property type="match status" value="1"/>
</dbReference>
<dbReference type="OMA" id="TIQMANH"/>
<comment type="caution">
    <text evidence="6">The sequence shown here is derived from an EMBL/GenBank/DDBJ whole genome shotgun (WGS) entry which is preliminary data.</text>
</comment>
<evidence type="ECO:0000256" key="3">
    <source>
        <dbReference type="SAM" id="Phobius"/>
    </source>
</evidence>
<feature type="chain" id="PRO_5003469026" evidence="4">
    <location>
        <begin position="18"/>
        <end position="544"/>
    </location>
</feature>
<dbReference type="HOGENOM" id="CLU_013253_1_2_1"/>
<evidence type="ECO:0000256" key="1">
    <source>
        <dbReference type="ARBA" id="ARBA00007447"/>
    </source>
</evidence>
<evidence type="ECO:0000313" key="7">
    <source>
        <dbReference type="Proteomes" id="UP000007148"/>
    </source>
</evidence>
<feature type="region of interest" description="Disordered" evidence="2">
    <location>
        <begin position="465"/>
        <end position="489"/>
    </location>
</feature>
<organism evidence="6 7">
    <name type="scientific">Serendipita indica (strain DSM 11827)</name>
    <name type="common">Root endophyte fungus</name>
    <name type="synonym">Piriformospora indica</name>
    <dbReference type="NCBI Taxonomy" id="1109443"/>
    <lineage>
        <taxon>Eukaryota</taxon>
        <taxon>Fungi</taxon>
        <taxon>Dikarya</taxon>
        <taxon>Basidiomycota</taxon>
        <taxon>Agaricomycotina</taxon>
        <taxon>Agaricomycetes</taxon>
        <taxon>Sebacinales</taxon>
        <taxon>Serendipitaceae</taxon>
        <taxon>Serendipita</taxon>
    </lineage>
</organism>
<dbReference type="PANTHER" id="PTHR47966:SF6">
    <property type="entry name" value="PEPTIDASE A1 DOMAIN-CONTAINING PROTEIN"/>
    <property type="match status" value="1"/>
</dbReference>
<gene>
    <name evidence="6" type="ORF">PIIN_10538</name>
</gene>